<evidence type="ECO:0000313" key="3">
    <source>
        <dbReference type="Proteomes" id="UP001362999"/>
    </source>
</evidence>
<dbReference type="Gene3D" id="3.40.50.300">
    <property type="entry name" value="P-loop containing nucleotide triphosphate hydrolases"/>
    <property type="match status" value="1"/>
</dbReference>
<dbReference type="CDD" id="cd21037">
    <property type="entry name" value="MLKL_NTD"/>
    <property type="match status" value="1"/>
</dbReference>
<dbReference type="Pfam" id="PF20703">
    <property type="entry name" value="nSTAND1"/>
    <property type="match status" value="1"/>
</dbReference>
<sequence>MAPVIKGLAAQKVIQSTADAASALALLAESSQTPFLATSASITKNILGRILTLKSHTEELVRMAEQIHDVLRGIIALQIASGPNNLLPPAVLHDIGFFAETLNKLQIWIENQQRASKIRRLFRQTEETAQLEVSKAGLKQALEVLGTQSRIAASLELNKLQDCAQLDHGEFMELLAGESDASSSYTRRSAPFDLGASSGSLSLIPAAPKIFHGRDHELQSIVDALRSGFPRIAILGPGGMGKTSLAIASLHDNKIVEKYPTRHFISCDSAHTSDTLVAIIASNLGLEPSRGIAKAIVRQLSAGPACRMVLDNFETPWEPMETRTQVEEFLSLLTDVPHLALLVTMRGAERPGQVNWTRPFLRPLIPLSLDAARQTFVDIADDFEENDAEVDKLLDLTDNVPLAVQLIATIAGSEGCAATLTRWESESTTLLSDGFDKRSNLEISIMLSLSSPRMRASPHSEELLRLMSLLSDGILDVDLVQSQLAIPDMSGCKITLVRTSLAYFDHTGRFKVLTPIREYISTARPPKPELVRPLRSHFSSLLSIWSTFMHRTLFVADLIPRLLSNLGNIHNMLLYGLERDPVDVGETMRSVILLNQLNRVMGRGLTPLLLRLPRMLEGMDDRELHAWFITEEFQAWQFYKVPNPEKSIEEAIGHFHVIQDLDGEARFYNVIAEYYLDRVRNLPKAKVFFERALSLASRCNSDVAQVRALSGLASMAWFGGRYLESRRLAGEVHKISLAAGDINGQRAGIRIQAMCCTSLGDFRQTLQLVAEAKELVQRTGMEGGEFENMMLNTEADVYQLKTEYLEARRLHELILSQTSVAQSPVTHAYALVNIAYLQIMTGVSADIVSQTLDTATTTFRNAQYPRGVNACDVYRADFLLREGEASRARAEYVRLWASLRGDDDELAGCCLAKLADPTIPVHDDAESARWAAVFLAFTLHAPTRNQLVLHQALRCFADVLARQGEYDASLSVFEIALEGFTMMDVHQSRAECMRTMGELYRRRGDIARAEELWKEARILFERSHQKREMAEIDRRLFSLRISDES</sequence>
<dbReference type="InterPro" id="IPR049052">
    <property type="entry name" value="nSTAND1"/>
</dbReference>
<dbReference type="InterPro" id="IPR059179">
    <property type="entry name" value="MLKL-like_MCAfunc"/>
</dbReference>
<dbReference type="AlphaFoldDB" id="A0AAW0ABE5"/>
<dbReference type="InterPro" id="IPR011990">
    <property type="entry name" value="TPR-like_helical_dom_sf"/>
</dbReference>
<dbReference type="PANTHER" id="PTHR47691:SF3">
    <property type="entry name" value="HTH-TYPE TRANSCRIPTIONAL REGULATOR RV0890C-RELATED"/>
    <property type="match status" value="1"/>
</dbReference>
<dbReference type="EMBL" id="JAWWNJ010000076">
    <property type="protein sequence ID" value="KAK7006164.1"/>
    <property type="molecule type" value="Genomic_DNA"/>
</dbReference>
<organism evidence="2 3">
    <name type="scientific">Favolaschia claudopus</name>
    <dbReference type="NCBI Taxonomy" id="2862362"/>
    <lineage>
        <taxon>Eukaryota</taxon>
        <taxon>Fungi</taxon>
        <taxon>Dikarya</taxon>
        <taxon>Basidiomycota</taxon>
        <taxon>Agaricomycotina</taxon>
        <taxon>Agaricomycetes</taxon>
        <taxon>Agaricomycetidae</taxon>
        <taxon>Agaricales</taxon>
        <taxon>Marasmiineae</taxon>
        <taxon>Mycenaceae</taxon>
        <taxon>Favolaschia</taxon>
    </lineage>
</organism>
<dbReference type="InterPro" id="IPR027417">
    <property type="entry name" value="P-loop_NTPase"/>
</dbReference>
<accession>A0AAW0ABE5</accession>
<proteinExistence type="predicted"/>
<evidence type="ECO:0000259" key="1">
    <source>
        <dbReference type="Pfam" id="PF20703"/>
    </source>
</evidence>
<feature type="domain" description="Novel STAND NTPase 1" evidence="1">
    <location>
        <begin position="209"/>
        <end position="346"/>
    </location>
</feature>
<dbReference type="Pfam" id="PF13424">
    <property type="entry name" value="TPR_12"/>
    <property type="match status" value="1"/>
</dbReference>
<comment type="caution">
    <text evidence="2">The sequence shown here is derived from an EMBL/GenBank/DDBJ whole genome shotgun (WGS) entry which is preliminary data.</text>
</comment>
<dbReference type="PANTHER" id="PTHR47691">
    <property type="entry name" value="REGULATOR-RELATED"/>
    <property type="match status" value="1"/>
</dbReference>
<dbReference type="SUPFAM" id="SSF48452">
    <property type="entry name" value="TPR-like"/>
    <property type="match status" value="2"/>
</dbReference>
<evidence type="ECO:0000313" key="2">
    <source>
        <dbReference type="EMBL" id="KAK7006164.1"/>
    </source>
</evidence>
<dbReference type="Proteomes" id="UP001362999">
    <property type="component" value="Unassembled WGS sequence"/>
</dbReference>
<dbReference type="SUPFAM" id="SSF52540">
    <property type="entry name" value="P-loop containing nucleoside triphosphate hydrolases"/>
    <property type="match status" value="1"/>
</dbReference>
<keyword evidence="3" id="KW-1185">Reference proteome</keyword>
<dbReference type="Gene3D" id="1.25.40.10">
    <property type="entry name" value="Tetratricopeptide repeat domain"/>
    <property type="match status" value="2"/>
</dbReference>
<name>A0AAW0ABE5_9AGAR</name>
<gene>
    <name evidence="2" type="ORF">R3P38DRAFT_1702180</name>
</gene>
<protein>
    <submittedName>
        <fullName evidence="2">AAA domain-containing protein</fullName>
    </submittedName>
</protein>
<reference evidence="2 3" key="1">
    <citation type="journal article" date="2024" name="J Genomics">
        <title>Draft genome sequencing and assembly of Favolaschia claudopus CIRM-BRFM 2984 isolated from oak limbs.</title>
        <authorList>
            <person name="Navarro D."/>
            <person name="Drula E."/>
            <person name="Chaduli D."/>
            <person name="Cazenave R."/>
            <person name="Ahrendt S."/>
            <person name="Wang J."/>
            <person name="Lipzen A."/>
            <person name="Daum C."/>
            <person name="Barry K."/>
            <person name="Grigoriev I.V."/>
            <person name="Favel A."/>
            <person name="Rosso M.N."/>
            <person name="Martin F."/>
        </authorList>
    </citation>
    <scope>NUCLEOTIDE SEQUENCE [LARGE SCALE GENOMIC DNA]</scope>
    <source>
        <strain evidence="2 3">CIRM-BRFM 2984</strain>
    </source>
</reference>